<dbReference type="Pfam" id="PF00583">
    <property type="entry name" value="Acetyltransf_1"/>
    <property type="match status" value="1"/>
</dbReference>
<comment type="function">
    <text evidence="9">Catalyzes the transfer of an acetyl group from acetyl-CoA to the 6'-amino group of aminoglycoside molecules conferring resistance to antibiotics containing the purpurosamine ring.</text>
</comment>
<accession>A0ABS7VIF6</accession>
<organism evidence="11 12">
    <name type="scientific">Microvirga puerhi</name>
    <dbReference type="NCBI Taxonomy" id="2876078"/>
    <lineage>
        <taxon>Bacteria</taxon>
        <taxon>Pseudomonadati</taxon>
        <taxon>Pseudomonadota</taxon>
        <taxon>Alphaproteobacteria</taxon>
        <taxon>Hyphomicrobiales</taxon>
        <taxon>Methylobacteriaceae</taxon>
        <taxon>Microvirga</taxon>
    </lineage>
</organism>
<dbReference type="CDD" id="cd04301">
    <property type="entry name" value="NAT_SF"/>
    <property type="match status" value="1"/>
</dbReference>
<keyword evidence="12" id="KW-1185">Reference proteome</keyword>
<dbReference type="InterPro" id="IPR016181">
    <property type="entry name" value="Acyl_CoA_acyltransferase"/>
</dbReference>
<dbReference type="PANTHER" id="PTHR43420">
    <property type="entry name" value="ACETYLTRANSFERASE"/>
    <property type="match status" value="1"/>
</dbReference>
<dbReference type="PANTHER" id="PTHR43420:SF51">
    <property type="entry name" value="PEPTIDYL-LYSINE N-ACETYLTRANSFERASE YIAC"/>
    <property type="match status" value="1"/>
</dbReference>
<evidence type="ECO:0000256" key="5">
    <source>
        <dbReference type="ARBA" id="ARBA00023251"/>
    </source>
</evidence>
<reference evidence="11 12" key="1">
    <citation type="submission" date="2021-09" db="EMBL/GenBank/DDBJ databases">
        <title>The complete genome sequence of a new microorganism.</title>
        <authorList>
            <person name="Zi Z."/>
        </authorList>
    </citation>
    <scope>NUCLEOTIDE SEQUENCE [LARGE SCALE GENOMIC DNA]</scope>
    <source>
        <strain evidence="11 12">WGZ8</strain>
    </source>
</reference>
<sequence>MSKNDAVRIVTADISLLEDWTRLRAALWPESSREDHHREAEEFLLTPSSDAVVLLALADGSRTAGFVEVALRRDYVNGCVSSPVAFLEGIYVDRNWRRGGIARLLVKAAEAWAMERGCSEFASDADLGNTVSHAMHERLGFEETERVVYFRKQLASPADR</sequence>
<dbReference type="InterPro" id="IPR024170">
    <property type="entry name" value="Aminoglycoside_N6-AcTrfrase"/>
</dbReference>
<proteinExistence type="predicted"/>
<evidence type="ECO:0000313" key="12">
    <source>
        <dbReference type="Proteomes" id="UP000704176"/>
    </source>
</evidence>
<dbReference type="EC" id="2.3.1.82" evidence="2 9"/>
<dbReference type="EMBL" id="JAIRBM010000001">
    <property type="protein sequence ID" value="MBZ6074941.1"/>
    <property type="molecule type" value="Genomic_DNA"/>
</dbReference>
<gene>
    <name evidence="11" type="ORF">K9B37_01325</name>
</gene>
<dbReference type="PIRSF" id="PIRSF000452">
    <property type="entry name" value="6-N-acetyltransf"/>
    <property type="match status" value="1"/>
</dbReference>
<keyword evidence="5 9" id="KW-0046">Antibiotic resistance</keyword>
<feature type="domain" description="N-acetyltransferase" evidence="10">
    <location>
        <begin position="7"/>
        <end position="160"/>
    </location>
</feature>
<protein>
    <recommendedName>
        <fullName evidence="3 9">Aminoglycoside N(6')-acetyltransferase type 1</fullName>
        <ecNumber evidence="2 9">2.3.1.82</ecNumber>
    </recommendedName>
    <alternativeName>
        <fullName evidence="7 9">Aminoglycoside resistance protein</fullName>
    </alternativeName>
</protein>
<dbReference type="Proteomes" id="UP000704176">
    <property type="component" value="Unassembled WGS sequence"/>
</dbReference>
<dbReference type="Gene3D" id="3.40.630.30">
    <property type="match status" value="1"/>
</dbReference>
<evidence type="ECO:0000256" key="7">
    <source>
        <dbReference type="ARBA" id="ARBA00029660"/>
    </source>
</evidence>
<keyword evidence="6 9" id="KW-0012">Acyltransferase</keyword>
<evidence type="ECO:0000256" key="3">
    <source>
        <dbReference type="ARBA" id="ARBA00017677"/>
    </source>
</evidence>
<comment type="subunit">
    <text evidence="1 9">Homodimer.</text>
</comment>
<name>A0ABS7VIF6_9HYPH</name>
<dbReference type="InterPro" id="IPR050680">
    <property type="entry name" value="YpeA/RimI_acetyltransf"/>
</dbReference>
<dbReference type="SUPFAM" id="SSF55729">
    <property type="entry name" value="Acyl-CoA N-acyltransferases (Nat)"/>
    <property type="match status" value="1"/>
</dbReference>
<evidence type="ECO:0000256" key="9">
    <source>
        <dbReference type="PIRNR" id="PIRNR000452"/>
    </source>
</evidence>
<evidence type="ECO:0000256" key="4">
    <source>
        <dbReference type="ARBA" id="ARBA00022679"/>
    </source>
</evidence>
<keyword evidence="4 9" id="KW-0808">Transferase</keyword>
<comment type="caution">
    <text evidence="11">The sequence shown here is derived from an EMBL/GenBank/DDBJ whole genome shotgun (WGS) entry which is preliminary data.</text>
</comment>
<dbReference type="PROSITE" id="PS51186">
    <property type="entry name" value="GNAT"/>
    <property type="match status" value="1"/>
</dbReference>
<evidence type="ECO:0000259" key="10">
    <source>
        <dbReference type="PROSITE" id="PS51186"/>
    </source>
</evidence>
<evidence type="ECO:0000256" key="6">
    <source>
        <dbReference type="ARBA" id="ARBA00023315"/>
    </source>
</evidence>
<dbReference type="GO" id="GO:0016746">
    <property type="term" value="F:acyltransferase activity"/>
    <property type="evidence" value="ECO:0007669"/>
    <property type="project" value="UniProtKB-KW"/>
</dbReference>
<comment type="catalytic activity">
    <reaction evidence="8 9">
        <text>kanamycin B + acetyl-CoA = N(6')-acetylkanamycin B + CoA + H(+)</text>
        <dbReference type="Rhea" id="RHEA:16449"/>
        <dbReference type="ChEBI" id="CHEBI:15378"/>
        <dbReference type="ChEBI" id="CHEBI:57287"/>
        <dbReference type="ChEBI" id="CHEBI:57288"/>
        <dbReference type="ChEBI" id="CHEBI:58390"/>
        <dbReference type="ChEBI" id="CHEBI:58549"/>
        <dbReference type="EC" id="2.3.1.82"/>
    </reaction>
</comment>
<dbReference type="NCBIfam" id="NF043067">
    <property type="entry name" value="AAC_6p_group_E"/>
    <property type="match status" value="1"/>
</dbReference>
<evidence type="ECO:0000256" key="8">
    <source>
        <dbReference type="ARBA" id="ARBA00048923"/>
    </source>
</evidence>
<dbReference type="InterPro" id="IPR000182">
    <property type="entry name" value="GNAT_dom"/>
</dbReference>
<evidence type="ECO:0000256" key="1">
    <source>
        <dbReference type="ARBA" id="ARBA00011738"/>
    </source>
</evidence>
<dbReference type="RefSeq" id="WP_224310987.1">
    <property type="nucleotide sequence ID" value="NZ_JAIRBM010000001.1"/>
</dbReference>
<evidence type="ECO:0000313" key="11">
    <source>
        <dbReference type="EMBL" id="MBZ6074941.1"/>
    </source>
</evidence>
<evidence type="ECO:0000256" key="2">
    <source>
        <dbReference type="ARBA" id="ARBA00012888"/>
    </source>
</evidence>